<comment type="caution">
    <text evidence="2">The sequence shown here is derived from an EMBL/GenBank/DDBJ whole genome shotgun (WGS) entry which is preliminary data.</text>
</comment>
<sequence>MSAPLGMLQALRAFRAGTLDRKAYVQACATRAEALEGWLHAFTYRPAAAALPVADSGPLAGIPVAVKDIFATADMPTTNGSPVYADHLPDADAAVVARIRNLGGTVLGKTVTTEFAWRHPGPTVNPWNPAHTPGGSSSGSAAAVAAGIAPLALGSQTIGSVIRPAAYCGVVGYKPSFGAVPRDGVHPLAGSLDHVGFFTRHVEDAAYALSLLAGSHGGTVDTLLPRIPVDIDGGIAPLAAPRLGIVRPPYWSRVDAEQNAAFEAALATLRKAGARVEPLELPGTYWHGTQGAETLLAAEAAVIFGDLVARFPDRTSTPLKDLVAAGTGISAPDYIAACRLQARLRHDIAGHMAGFDAIVTAPATGPAPEGLGYTGDAVCCSLWTFLGVPAITLPVAQAANGLPLGLQLLAGYRQDAHLLRTAAWAEAQLTAPALMLSA</sequence>
<keyword evidence="3" id="KW-1185">Reference proteome</keyword>
<gene>
    <name evidence="2" type="ORF">ACFOOQ_07270</name>
</gene>
<protein>
    <submittedName>
        <fullName evidence="2">Amidase</fullName>
    </submittedName>
</protein>
<dbReference type="EMBL" id="JBHRYJ010000001">
    <property type="protein sequence ID" value="MFC3675336.1"/>
    <property type="molecule type" value="Genomic_DNA"/>
</dbReference>
<reference evidence="3" key="1">
    <citation type="journal article" date="2019" name="Int. J. Syst. Evol. Microbiol.">
        <title>The Global Catalogue of Microorganisms (GCM) 10K type strain sequencing project: providing services to taxonomists for standard genome sequencing and annotation.</title>
        <authorList>
            <consortium name="The Broad Institute Genomics Platform"/>
            <consortium name="The Broad Institute Genome Sequencing Center for Infectious Disease"/>
            <person name="Wu L."/>
            <person name="Ma J."/>
        </authorList>
    </citation>
    <scope>NUCLEOTIDE SEQUENCE [LARGE SCALE GENOMIC DNA]</scope>
    <source>
        <strain evidence="3">KCTC 42182</strain>
    </source>
</reference>
<dbReference type="InterPro" id="IPR036928">
    <property type="entry name" value="AS_sf"/>
</dbReference>
<dbReference type="Gene3D" id="3.90.1300.10">
    <property type="entry name" value="Amidase signature (AS) domain"/>
    <property type="match status" value="1"/>
</dbReference>
<dbReference type="PANTHER" id="PTHR11895:SF151">
    <property type="entry name" value="GLUTAMYL-TRNA(GLN) AMIDOTRANSFERASE SUBUNIT A"/>
    <property type="match status" value="1"/>
</dbReference>
<dbReference type="RefSeq" id="WP_379723715.1">
    <property type="nucleotide sequence ID" value="NZ_JBHRYJ010000001.1"/>
</dbReference>
<accession>A0ABV7VEV9</accession>
<proteinExistence type="predicted"/>
<dbReference type="InterPro" id="IPR000120">
    <property type="entry name" value="Amidase"/>
</dbReference>
<dbReference type="SUPFAM" id="SSF75304">
    <property type="entry name" value="Amidase signature (AS) enzymes"/>
    <property type="match status" value="1"/>
</dbReference>
<dbReference type="Proteomes" id="UP001595711">
    <property type="component" value="Unassembled WGS sequence"/>
</dbReference>
<evidence type="ECO:0000313" key="3">
    <source>
        <dbReference type="Proteomes" id="UP001595711"/>
    </source>
</evidence>
<evidence type="ECO:0000259" key="1">
    <source>
        <dbReference type="Pfam" id="PF01425"/>
    </source>
</evidence>
<dbReference type="Pfam" id="PF01425">
    <property type="entry name" value="Amidase"/>
    <property type="match status" value="1"/>
</dbReference>
<dbReference type="InterPro" id="IPR023631">
    <property type="entry name" value="Amidase_dom"/>
</dbReference>
<dbReference type="PANTHER" id="PTHR11895">
    <property type="entry name" value="TRANSAMIDASE"/>
    <property type="match status" value="1"/>
</dbReference>
<feature type="domain" description="Amidase" evidence="1">
    <location>
        <begin position="48"/>
        <end position="419"/>
    </location>
</feature>
<name>A0ABV7VEV9_9PROT</name>
<organism evidence="2 3">
    <name type="scientific">Ferrovibrio xuzhouensis</name>
    <dbReference type="NCBI Taxonomy" id="1576914"/>
    <lineage>
        <taxon>Bacteria</taxon>
        <taxon>Pseudomonadati</taxon>
        <taxon>Pseudomonadota</taxon>
        <taxon>Alphaproteobacteria</taxon>
        <taxon>Rhodospirillales</taxon>
        <taxon>Rhodospirillaceae</taxon>
        <taxon>Ferrovibrio</taxon>
    </lineage>
</organism>
<evidence type="ECO:0000313" key="2">
    <source>
        <dbReference type="EMBL" id="MFC3675336.1"/>
    </source>
</evidence>